<dbReference type="EMBL" id="JACCFH010000001">
    <property type="protein sequence ID" value="NYG34661.1"/>
    <property type="molecule type" value="Genomic_DNA"/>
</dbReference>
<evidence type="ECO:0000256" key="1">
    <source>
        <dbReference type="SAM" id="SignalP"/>
    </source>
</evidence>
<keyword evidence="1" id="KW-0732">Signal</keyword>
<reference evidence="2 3" key="1">
    <citation type="submission" date="2020-07" db="EMBL/GenBank/DDBJ databases">
        <title>Genomic Encyclopedia of Archaeal and Bacterial Type Strains, Phase II (KMG-II): from individual species to whole genera.</title>
        <authorList>
            <person name="Goeker M."/>
        </authorList>
    </citation>
    <scope>NUCLEOTIDE SEQUENCE [LARGE SCALE GENOMIC DNA]</scope>
    <source>
        <strain evidence="2 3">DSM 21226</strain>
    </source>
</reference>
<feature type="signal peptide" evidence="1">
    <location>
        <begin position="1"/>
        <end position="27"/>
    </location>
</feature>
<protein>
    <submittedName>
        <fullName evidence="2">Uncharacterized protein</fullName>
    </submittedName>
</protein>
<feature type="chain" id="PRO_5031434528" evidence="1">
    <location>
        <begin position="28"/>
        <end position="192"/>
    </location>
</feature>
<proteinExistence type="predicted"/>
<comment type="caution">
    <text evidence="2">The sequence shown here is derived from an EMBL/GenBank/DDBJ whole genome shotgun (WGS) entry which is preliminary data.</text>
</comment>
<gene>
    <name evidence="2" type="ORF">BDD16_003647</name>
</gene>
<organism evidence="2 3">
    <name type="scientific">Sphaerotilus montanus</name>
    <dbReference type="NCBI Taxonomy" id="522889"/>
    <lineage>
        <taxon>Bacteria</taxon>
        <taxon>Pseudomonadati</taxon>
        <taxon>Pseudomonadota</taxon>
        <taxon>Betaproteobacteria</taxon>
        <taxon>Burkholderiales</taxon>
        <taxon>Sphaerotilaceae</taxon>
        <taxon>Sphaerotilus</taxon>
    </lineage>
</organism>
<dbReference type="Proteomes" id="UP000518288">
    <property type="component" value="Unassembled WGS sequence"/>
</dbReference>
<sequence length="192" mass="20313">MQRRHLFQALIASQLVLVAALALPVWSADHGSPPPAASANAELATAVALFRRASDGDATAIAPALHDFTALHHTRPGDPLTLAYAGAATAMQARTTWLPWKKIDHAEDGLAMLDKALALLGPAHDHALERGVPLALETKLTAAGTFLALPSMFNRGERGRRLLDEVMKHPAYAGTPAAFQEAARKIAAKAAQ</sequence>
<evidence type="ECO:0000313" key="2">
    <source>
        <dbReference type="EMBL" id="NYG34661.1"/>
    </source>
</evidence>
<accession>A0A7Y9U8J1</accession>
<evidence type="ECO:0000313" key="3">
    <source>
        <dbReference type="Proteomes" id="UP000518288"/>
    </source>
</evidence>
<dbReference type="AlphaFoldDB" id="A0A7Y9U8J1"/>
<keyword evidence="3" id="KW-1185">Reference proteome</keyword>
<dbReference type="RefSeq" id="WP_179635273.1">
    <property type="nucleotide sequence ID" value="NZ_JACCFH010000001.1"/>
</dbReference>
<name>A0A7Y9U8J1_9BURK</name>